<evidence type="ECO:0000313" key="3">
    <source>
        <dbReference type="EMBL" id="MDR6535393.1"/>
    </source>
</evidence>
<organism evidence="3 4">
    <name type="scientific">Variovorax soli</name>
    <dbReference type="NCBI Taxonomy" id="376815"/>
    <lineage>
        <taxon>Bacteria</taxon>
        <taxon>Pseudomonadati</taxon>
        <taxon>Pseudomonadota</taxon>
        <taxon>Betaproteobacteria</taxon>
        <taxon>Burkholderiales</taxon>
        <taxon>Comamonadaceae</taxon>
        <taxon>Variovorax</taxon>
    </lineage>
</organism>
<evidence type="ECO:0000313" key="4">
    <source>
        <dbReference type="Proteomes" id="UP001184230"/>
    </source>
</evidence>
<accession>A0ABU1NAL1</accession>
<comment type="caution">
    <text evidence="3">The sequence shown here is derived from an EMBL/GenBank/DDBJ whole genome shotgun (WGS) entry which is preliminary data.</text>
</comment>
<reference evidence="3 4" key="1">
    <citation type="submission" date="2023-07" db="EMBL/GenBank/DDBJ databases">
        <title>Sorghum-associated microbial communities from plants grown in Nebraska, USA.</title>
        <authorList>
            <person name="Schachtman D."/>
        </authorList>
    </citation>
    <scope>NUCLEOTIDE SEQUENCE [LARGE SCALE GENOMIC DNA]</scope>
    <source>
        <strain evidence="3 4">DS1781</strain>
    </source>
</reference>
<keyword evidence="2" id="KW-0472">Membrane</keyword>
<evidence type="ECO:0000256" key="2">
    <source>
        <dbReference type="SAM" id="Phobius"/>
    </source>
</evidence>
<keyword evidence="3" id="KW-0282">Flagellum</keyword>
<protein>
    <submittedName>
        <fullName evidence="3">Flagellar basal body-associated protein FliL</fullName>
    </submittedName>
</protein>
<name>A0ABU1NAL1_9BURK</name>
<dbReference type="Proteomes" id="UP001184230">
    <property type="component" value="Unassembled WGS sequence"/>
</dbReference>
<keyword evidence="2" id="KW-1133">Transmembrane helix</keyword>
<gene>
    <name evidence="3" type="ORF">J2739_001153</name>
</gene>
<keyword evidence="3" id="KW-0969">Cilium</keyword>
<sequence length="67" mass="7579">MPTTRQAQAKSDDRDDKRVFRWGAIMVIVLVVLAVLAFFLLSKSRERSPVMQEQTQQAPQKPAAPPQ</sequence>
<evidence type="ECO:0000256" key="1">
    <source>
        <dbReference type="SAM" id="MobiDB-lite"/>
    </source>
</evidence>
<feature type="transmembrane region" description="Helical" evidence="2">
    <location>
        <begin position="20"/>
        <end position="41"/>
    </location>
</feature>
<keyword evidence="2" id="KW-0812">Transmembrane</keyword>
<dbReference type="EMBL" id="JAVDRF010000002">
    <property type="protein sequence ID" value="MDR6535393.1"/>
    <property type="molecule type" value="Genomic_DNA"/>
</dbReference>
<feature type="region of interest" description="Disordered" evidence="1">
    <location>
        <begin position="47"/>
        <end position="67"/>
    </location>
</feature>
<proteinExistence type="predicted"/>
<keyword evidence="3" id="KW-0966">Cell projection</keyword>
<feature type="compositionally biased region" description="Low complexity" evidence="1">
    <location>
        <begin position="52"/>
        <end position="61"/>
    </location>
</feature>
<dbReference type="RefSeq" id="WP_309899430.1">
    <property type="nucleotide sequence ID" value="NZ_JAVDRF010000002.1"/>
</dbReference>
<keyword evidence="4" id="KW-1185">Reference proteome</keyword>